<dbReference type="AlphaFoldDB" id="A0A6G1ICW4"/>
<comment type="catalytic activity">
    <reaction evidence="2">
        <text>an L-aminoacyl-L-amino acid + H2O = 2 an L-alpha-amino acid</text>
        <dbReference type="Rhea" id="RHEA:48940"/>
        <dbReference type="ChEBI" id="CHEBI:15377"/>
        <dbReference type="ChEBI" id="CHEBI:59869"/>
        <dbReference type="ChEBI" id="CHEBI:77460"/>
        <dbReference type="EC" id="3.4.13.19"/>
    </reaction>
</comment>
<dbReference type="GO" id="GO:0006508">
    <property type="term" value="P:proteolysis"/>
    <property type="evidence" value="ECO:0007669"/>
    <property type="project" value="UniProtKB-KW"/>
</dbReference>
<evidence type="ECO:0000313" key="3">
    <source>
        <dbReference type="EMBL" id="KAF2676054.1"/>
    </source>
</evidence>
<proteinExistence type="inferred from homology"/>
<dbReference type="InterPro" id="IPR008257">
    <property type="entry name" value="Pept_M19"/>
</dbReference>
<reference evidence="3" key="1">
    <citation type="journal article" date="2020" name="Stud. Mycol.">
        <title>101 Dothideomycetes genomes: a test case for predicting lifestyles and emergence of pathogens.</title>
        <authorList>
            <person name="Haridas S."/>
            <person name="Albert R."/>
            <person name="Binder M."/>
            <person name="Bloem J."/>
            <person name="Labutti K."/>
            <person name="Salamov A."/>
            <person name="Andreopoulos B."/>
            <person name="Baker S."/>
            <person name="Barry K."/>
            <person name="Bills G."/>
            <person name="Bluhm B."/>
            <person name="Cannon C."/>
            <person name="Castanera R."/>
            <person name="Culley D."/>
            <person name="Daum C."/>
            <person name="Ezra D."/>
            <person name="Gonzalez J."/>
            <person name="Henrissat B."/>
            <person name="Kuo A."/>
            <person name="Liang C."/>
            <person name="Lipzen A."/>
            <person name="Lutzoni F."/>
            <person name="Magnuson J."/>
            <person name="Mondo S."/>
            <person name="Nolan M."/>
            <person name="Ohm R."/>
            <person name="Pangilinan J."/>
            <person name="Park H.-J."/>
            <person name="Ramirez L."/>
            <person name="Alfaro M."/>
            <person name="Sun H."/>
            <person name="Tritt A."/>
            <person name="Yoshinaga Y."/>
            <person name="Zwiers L.-H."/>
            <person name="Turgeon B."/>
            <person name="Goodwin S."/>
            <person name="Spatafora J."/>
            <person name="Crous P."/>
            <person name="Grigoriev I."/>
        </authorList>
    </citation>
    <scope>NUCLEOTIDE SEQUENCE</scope>
    <source>
        <strain evidence="3">CBS 122367</strain>
    </source>
</reference>
<dbReference type="EMBL" id="MU005640">
    <property type="protein sequence ID" value="KAF2676054.1"/>
    <property type="molecule type" value="Genomic_DNA"/>
</dbReference>
<sequence>MVTFSPDFVGCHWPEGHAVKGRLPARVGAKRTVAQVLRHMRYIGDFIRYEHVSVANDFDGVPFVLGGLEVVAIFPALVKEMLGQGTRDEVARGIVGGNLMGVWGRVAEVAKGMQADGVVPADDGLTPLDDPWKEWT</sequence>
<keyword evidence="1 2" id="KW-0224">Dipeptidase</keyword>
<dbReference type="PROSITE" id="PS51365">
    <property type="entry name" value="RENAL_DIPEPTIDASE_2"/>
    <property type="match status" value="1"/>
</dbReference>
<dbReference type="InterPro" id="IPR032466">
    <property type="entry name" value="Metal_Hydrolase"/>
</dbReference>
<dbReference type="OrthoDB" id="445695at2759"/>
<dbReference type="GO" id="GO:0046872">
    <property type="term" value="F:metal ion binding"/>
    <property type="evidence" value="ECO:0007669"/>
    <property type="project" value="UniProtKB-UniRule"/>
</dbReference>
<dbReference type="Proteomes" id="UP000799291">
    <property type="component" value="Unassembled WGS sequence"/>
</dbReference>
<dbReference type="PANTHER" id="PTHR10443">
    <property type="entry name" value="MICROSOMAL DIPEPTIDASE"/>
    <property type="match status" value="1"/>
</dbReference>
<dbReference type="Pfam" id="PF01244">
    <property type="entry name" value="Peptidase_M19"/>
    <property type="match status" value="1"/>
</dbReference>
<keyword evidence="2" id="KW-0645">Protease</keyword>
<evidence type="ECO:0000256" key="2">
    <source>
        <dbReference type="RuleBase" id="RU341113"/>
    </source>
</evidence>
<keyword evidence="2" id="KW-0479">Metal-binding</keyword>
<accession>A0A6G1ICW4</accession>
<keyword evidence="2" id="KW-0862">Zinc</keyword>
<evidence type="ECO:0000256" key="1">
    <source>
        <dbReference type="ARBA" id="ARBA00022997"/>
    </source>
</evidence>
<keyword evidence="4" id="KW-1185">Reference proteome</keyword>
<comment type="cofactor">
    <cofactor evidence="2">
        <name>Zn(2+)</name>
        <dbReference type="ChEBI" id="CHEBI:29105"/>
    </cofactor>
</comment>
<dbReference type="SUPFAM" id="SSF51556">
    <property type="entry name" value="Metallo-dependent hydrolases"/>
    <property type="match status" value="1"/>
</dbReference>
<dbReference type="Gene3D" id="3.20.20.140">
    <property type="entry name" value="Metal-dependent hydrolases"/>
    <property type="match status" value="1"/>
</dbReference>
<comment type="similarity">
    <text evidence="2">Belongs to the metallo-dependent hydrolases superfamily. Peptidase M19 family.</text>
</comment>
<evidence type="ECO:0000313" key="4">
    <source>
        <dbReference type="Proteomes" id="UP000799291"/>
    </source>
</evidence>
<dbReference type="GO" id="GO:0070573">
    <property type="term" value="F:metallodipeptidase activity"/>
    <property type="evidence" value="ECO:0007669"/>
    <property type="project" value="InterPro"/>
</dbReference>
<organism evidence="3 4">
    <name type="scientific">Lentithecium fluviatile CBS 122367</name>
    <dbReference type="NCBI Taxonomy" id="1168545"/>
    <lineage>
        <taxon>Eukaryota</taxon>
        <taxon>Fungi</taxon>
        <taxon>Dikarya</taxon>
        <taxon>Ascomycota</taxon>
        <taxon>Pezizomycotina</taxon>
        <taxon>Dothideomycetes</taxon>
        <taxon>Pleosporomycetidae</taxon>
        <taxon>Pleosporales</taxon>
        <taxon>Massarineae</taxon>
        <taxon>Lentitheciaceae</taxon>
        <taxon>Lentithecium</taxon>
    </lineage>
</organism>
<protein>
    <recommendedName>
        <fullName evidence="2">Dipeptidase</fullName>
        <ecNumber evidence="2">3.4.13.19</ecNumber>
    </recommendedName>
</protein>
<gene>
    <name evidence="3" type="ORF">K458DRAFT_425006</name>
</gene>
<dbReference type="EC" id="3.4.13.19" evidence="2"/>
<dbReference type="PANTHER" id="PTHR10443:SF12">
    <property type="entry name" value="DIPEPTIDASE"/>
    <property type="match status" value="1"/>
</dbReference>
<keyword evidence="2" id="KW-0482">Metalloprotease</keyword>
<name>A0A6G1ICW4_9PLEO</name>
<keyword evidence="2 3" id="KW-0378">Hydrolase</keyword>